<gene>
    <name evidence="4" type="ORF">Ssi02_02630</name>
</gene>
<feature type="region of interest" description="Disordered" evidence="2">
    <location>
        <begin position="163"/>
        <end position="184"/>
    </location>
</feature>
<feature type="domain" description="Peptidoglycan recognition protein family" evidence="3">
    <location>
        <begin position="5"/>
        <end position="148"/>
    </location>
</feature>
<feature type="compositionally biased region" description="Pro residues" evidence="2">
    <location>
        <begin position="166"/>
        <end position="178"/>
    </location>
</feature>
<dbReference type="InterPro" id="IPR015510">
    <property type="entry name" value="PGRP"/>
</dbReference>
<sequence>MDNFISRRAWGARAPRGTYTPVASTKGVKVHYTGGRVEPAIVDDHDLCVAVVKSIQKHHMDGNGWMDIAYSMIACPHRKVFEGRGPKRLTAANGEGRNRDHYAVLGLVGSSGLVTPNDELLHGILDAIAYLRREGSAGNEIKGHRNGFSTECPGDALDAWIRRGAPRPPTSTPTPPSKGEPMPEIVSLGLSAEVTVPSSVNHQPWWTTEWRDTAGWHPAGAQSIAPDVDVWADVAAHIALRGLAPGETVELGLTRHAADGTLLDVAWPIGRLMSVQADLNGRVQHDIGGHFKLSATQRGRVTIRHTSTGPVTLETPSAFKAILHRTR</sequence>
<dbReference type="PANTHER" id="PTHR11022">
    <property type="entry name" value="PEPTIDOGLYCAN RECOGNITION PROTEIN"/>
    <property type="match status" value="1"/>
</dbReference>
<dbReference type="GO" id="GO:0008270">
    <property type="term" value="F:zinc ion binding"/>
    <property type="evidence" value="ECO:0007669"/>
    <property type="project" value="InterPro"/>
</dbReference>
<dbReference type="PANTHER" id="PTHR11022:SF41">
    <property type="entry name" value="PEPTIDOGLYCAN-RECOGNITION PROTEIN LC-RELATED"/>
    <property type="match status" value="1"/>
</dbReference>
<accession>A0A919V5K9</accession>
<protein>
    <recommendedName>
        <fullName evidence="3">Peptidoglycan recognition protein family domain-containing protein</fullName>
    </recommendedName>
</protein>
<name>A0A919V5K9_9ACTN</name>
<dbReference type="GO" id="GO:0009253">
    <property type="term" value="P:peptidoglycan catabolic process"/>
    <property type="evidence" value="ECO:0007669"/>
    <property type="project" value="InterPro"/>
</dbReference>
<comment type="caution">
    <text evidence="4">The sequence shown here is derived from an EMBL/GenBank/DDBJ whole genome shotgun (WGS) entry which is preliminary data.</text>
</comment>
<dbReference type="InterPro" id="IPR002502">
    <property type="entry name" value="Amidase_domain"/>
</dbReference>
<keyword evidence="5" id="KW-1185">Reference proteome</keyword>
<evidence type="ECO:0000313" key="4">
    <source>
        <dbReference type="EMBL" id="GII90032.1"/>
    </source>
</evidence>
<evidence type="ECO:0000259" key="3">
    <source>
        <dbReference type="SMART" id="SM00701"/>
    </source>
</evidence>
<reference evidence="4" key="1">
    <citation type="submission" date="2021-01" db="EMBL/GenBank/DDBJ databases">
        <title>Whole genome shotgun sequence of Sinosporangium siamense NBRC 109515.</title>
        <authorList>
            <person name="Komaki H."/>
            <person name="Tamura T."/>
        </authorList>
    </citation>
    <scope>NUCLEOTIDE SEQUENCE</scope>
    <source>
        <strain evidence="4">NBRC 109515</strain>
    </source>
</reference>
<dbReference type="CDD" id="cd06583">
    <property type="entry name" value="PGRP"/>
    <property type="match status" value="1"/>
</dbReference>
<dbReference type="InterPro" id="IPR036505">
    <property type="entry name" value="Amidase/PGRP_sf"/>
</dbReference>
<evidence type="ECO:0000256" key="2">
    <source>
        <dbReference type="SAM" id="MobiDB-lite"/>
    </source>
</evidence>
<dbReference type="Gene3D" id="3.40.80.10">
    <property type="entry name" value="Peptidoglycan recognition protein-like"/>
    <property type="match status" value="1"/>
</dbReference>
<comment type="similarity">
    <text evidence="1">Belongs to the N-acetylmuramoyl-L-alanine amidase 2 family.</text>
</comment>
<dbReference type="GO" id="GO:0008745">
    <property type="term" value="F:N-acetylmuramoyl-L-alanine amidase activity"/>
    <property type="evidence" value="ECO:0007669"/>
    <property type="project" value="InterPro"/>
</dbReference>
<evidence type="ECO:0000313" key="5">
    <source>
        <dbReference type="Proteomes" id="UP000606172"/>
    </source>
</evidence>
<dbReference type="SUPFAM" id="SSF55846">
    <property type="entry name" value="N-acetylmuramoyl-L-alanine amidase-like"/>
    <property type="match status" value="1"/>
</dbReference>
<dbReference type="InterPro" id="IPR006619">
    <property type="entry name" value="PGRP_domain_met/bac"/>
</dbReference>
<dbReference type="AlphaFoldDB" id="A0A919V5K9"/>
<dbReference type="EMBL" id="BOOW01000004">
    <property type="protein sequence ID" value="GII90032.1"/>
    <property type="molecule type" value="Genomic_DNA"/>
</dbReference>
<evidence type="ECO:0000256" key="1">
    <source>
        <dbReference type="ARBA" id="ARBA00007553"/>
    </source>
</evidence>
<proteinExistence type="inferred from homology"/>
<organism evidence="4 5">
    <name type="scientific">Sinosporangium siamense</name>
    <dbReference type="NCBI Taxonomy" id="1367973"/>
    <lineage>
        <taxon>Bacteria</taxon>
        <taxon>Bacillati</taxon>
        <taxon>Actinomycetota</taxon>
        <taxon>Actinomycetes</taxon>
        <taxon>Streptosporangiales</taxon>
        <taxon>Streptosporangiaceae</taxon>
        <taxon>Sinosporangium</taxon>
    </lineage>
</organism>
<dbReference type="Proteomes" id="UP000606172">
    <property type="component" value="Unassembled WGS sequence"/>
</dbReference>
<dbReference type="RefSeq" id="WP_204020151.1">
    <property type="nucleotide sequence ID" value="NZ_BOOW01000004.1"/>
</dbReference>
<dbReference type="SMART" id="SM00701">
    <property type="entry name" value="PGRP"/>
    <property type="match status" value="1"/>
</dbReference>